<name>F8L4A9_SIMNZ</name>
<reference evidence="2 3" key="2">
    <citation type="journal article" date="2011" name="Mol. Biol. Evol.">
        <title>Unity in variety--the pan-genome of the Chlamydiae.</title>
        <authorList>
            <person name="Collingro A."/>
            <person name="Tischler P."/>
            <person name="Weinmaier T."/>
            <person name="Penz T."/>
            <person name="Heinz E."/>
            <person name="Brunham R.C."/>
            <person name="Read T.D."/>
            <person name="Bavoil P.M."/>
            <person name="Sachse K."/>
            <person name="Kahane S."/>
            <person name="Friedman M.G."/>
            <person name="Rattei T."/>
            <person name="Myers G.S."/>
            <person name="Horn M."/>
        </authorList>
    </citation>
    <scope>NUCLEOTIDE SEQUENCE [LARGE SCALE GENOMIC DNA]</scope>
    <source>
        <strain evidence="3">ATCC VR-1471 / Z</strain>
    </source>
</reference>
<dbReference type="GO" id="GO:0097367">
    <property type="term" value="F:carbohydrate derivative binding"/>
    <property type="evidence" value="ECO:0007669"/>
    <property type="project" value="InterPro"/>
</dbReference>
<feature type="domain" description="SIS" evidence="1">
    <location>
        <begin position="38"/>
        <end position="171"/>
    </location>
</feature>
<dbReference type="PROSITE" id="PS51464">
    <property type="entry name" value="SIS"/>
    <property type="match status" value="1"/>
</dbReference>
<gene>
    <name evidence="2" type="ordered locus">SNE_A22830</name>
</gene>
<dbReference type="KEGG" id="sng:SNE_A22830"/>
<dbReference type="STRING" id="331113.SNE_A22830"/>
<organism evidence="2 3">
    <name type="scientific">Simkania negevensis (strain ATCC VR-1471 / DSM 27360 / Z)</name>
    <dbReference type="NCBI Taxonomy" id="331113"/>
    <lineage>
        <taxon>Bacteria</taxon>
        <taxon>Pseudomonadati</taxon>
        <taxon>Chlamydiota</taxon>
        <taxon>Chlamydiia</taxon>
        <taxon>Parachlamydiales</taxon>
        <taxon>Simkaniaceae</taxon>
        <taxon>Simkania</taxon>
    </lineage>
</organism>
<evidence type="ECO:0000313" key="2">
    <source>
        <dbReference type="EMBL" id="CCB90160.1"/>
    </source>
</evidence>
<dbReference type="AlphaFoldDB" id="F8L4A9"/>
<dbReference type="EMBL" id="FR872582">
    <property type="protein sequence ID" value="CCB90160.1"/>
    <property type="molecule type" value="Genomic_DNA"/>
</dbReference>
<reference key="1">
    <citation type="journal article" date="2011" name="Mol. Biol. Evol.">
        <title>Unity in variety -- the pan-genome of the Chlamydiae.</title>
        <authorList>
            <person name="Collingro A."/>
            <person name="Tischler P."/>
            <person name="Weinmaier T."/>
            <person name="Penz T."/>
            <person name="Heinz E."/>
            <person name="Brunham R.C."/>
            <person name="Read T.D."/>
            <person name="Bavoil P.M."/>
            <person name="Sachse K."/>
            <person name="Kahane S."/>
            <person name="Friedman M.G."/>
            <person name="Rattei T."/>
            <person name="Myers G.S.A."/>
            <person name="Horn M."/>
        </authorList>
    </citation>
    <scope>NUCLEOTIDE SEQUENCE</scope>
    <source>
        <strain>Z</strain>
    </source>
</reference>
<dbReference type="InterPro" id="IPR046348">
    <property type="entry name" value="SIS_dom_sf"/>
</dbReference>
<proteinExistence type="predicted"/>
<evidence type="ECO:0000313" key="3">
    <source>
        <dbReference type="Proteomes" id="UP000000496"/>
    </source>
</evidence>
<accession>F8L4A9</accession>
<dbReference type="GO" id="GO:1901135">
    <property type="term" value="P:carbohydrate derivative metabolic process"/>
    <property type="evidence" value="ECO:0007669"/>
    <property type="project" value="InterPro"/>
</dbReference>
<dbReference type="Proteomes" id="UP000000496">
    <property type="component" value="Chromosome gsn.131"/>
</dbReference>
<dbReference type="SUPFAM" id="SSF53697">
    <property type="entry name" value="SIS domain"/>
    <property type="match status" value="1"/>
</dbReference>
<dbReference type="HOGENOM" id="CLU_1371415_0_0_0"/>
<protein>
    <recommendedName>
        <fullName evidence="1">SIS domain-containing protein</fullName>
    </recommendedName>
</protein>
<dbReference type="eggNOG" id="COG1737">
    <property type="taxonomic scope" value="Bacteria"/>
</dbReference>
<dbReference type="Gene3D" id="3.40.50.10490">
    <property type="entry name" value="Glucose-6-phosphate isomerase like protein, domain 1"/>
    <property type="match status" value="1"/>
</dbReference>
<dbReference type="RefSeq" id="WP_013944626.1">
    <property type="nucleotide sequence ID" value="NC_015713.1"/>
</dbReference>
<sequence length="199" mass="22310">MFSERWTLLREMIDGGLITTPDHTLTHVQLLHLFQAFLLQVKENEGMVYVVPSENNGLLATYFADRLITSLGISARGLIPVHTDVTLHLALLLKKSDLLITLSDIEVSPNTLGAAAMAKQQDVPLITFSGGQRDNPLVERGDLNIHFEKADQTLIQTGQFSLLKAIIESWPYYEEPPRFEPELLLKKIKPKTLPTGLRI</sequence>
<keyword evidence="3" id="KW-1185">Reference proteome</keyword>
<dbReference type="InterPro" id="IPR001347">
    <property type="entry name" value="SIS_dom"/>
</dbReference>
<evidence type="ECO:0000259" key="1">
    <source>
        <dbReference type="PROSITE" id="PS51464"/>
    </source>
</evidence>